<feature type="domain" description="Sm" evidence="14">
    <location>
        <begin position="11"/>
        <end position="83"/>
    </location>
</feature>
<accession>A0A0N4ZNZ2</accession>
<dbReference type="AlphaFoldDB" id="A0A0N4ZNZ2"/>
<dbReference type="GO" id="GO:0008033">
    <property type="term" value="P:tRNA processing"/>
    <property type="evidence" value="ECO:0007669"/>
    <property type="project" value="UniProtKB-KW"/>
</dbReference>
<keyword evidence="4" id="KW-0963">Cytoplasm</keyword>
<evidence type="ECO:0000256" key="12">
    <source>
        <dbReference type="ARBA" id="ARBA00023274"/>
    </source>
</evidence>
<name>A0A0N4ZNZ2_PARTI</name>
<comment type="function">
    <text evidence="13">Plays a role in pre-mRNA splicing as a core component of the spliceosomal U1, U2, U4 and U5 small nuclear ribonucleoproteins (snRNPs), the building blocks of the spliceosome.</text>
</comment>
<dbReference type="STRING" id="131310.A0A0N4ZNZ2"/>
<evidence type="ECO:0000256" key="7">
    <source>
        <dbReference type="ARBA" id="ARBA00022694"/>
    </source>
</evidence>
<evidence type="ECO:0000256" key="2">
    <source>
        <dbReference type="ARBA" id="ARBA00004496"/>
    </source>
</evidence>
<dbReference type="GO" id="GO:0030490">
    <property type="term" value="P:maturation of SSU-rRNA"/>
    <property type="evidence" value="ECO:0007669"/>
    <property type="project" value="TreeGrafter"/>
</dbReference>
<dbReference type="Pfam" id="PF01423">
    <property type="entry name" value="LSM"/>
    <property type="match status" value="1"/>
</dbReference>
<evidence type="ECO:0000256" key="8">
    <source>
        <dbReference type="ARBA" id="ARBA00022728"/>
    </source>
</evidence>
<dbReference type="GO" id="GO:0005730">
    <property type="term" value="C:nucleolus"/>
    <property type="evidence" value="ECO:0007669"/>
    <property type="project" value="TreeGrafter"/>
</dbReference>
<evidence type="ECO:0000313" key="16">
    <source>
        <dbReference type="WBParaSite" id="PTRK_0001025500.1"/>
    </source>
</evidence>
<dbReference type="PANTHER" id="PTHR11021">
    <property type="entry name" value="SMALL NUCLEAR RIBONUCLEOPROTEIN F SNRNP-F"/>
    <property type="match status" value="1"/>
</dbReference>
<proteinExistence type="inferred from homology"/>
<evidence type="ECO:0000256" key="11">
    <source>
        <dbReference type="ARBA" id="ARBA00023242"/>
    </source>
</evidence>
<dbReference type="GO" id="GO:0000398">
    <property type="term" value="P:mRNA splicing, via spliceosome"/>
    <property type="evidence" value="ECO:0007669"/>
    <property type="project" value="InterPro"/>
</dbReference>
<evidence type="ECO:0000256" key="1">
    <source>
        <dbReference type="ARBA" id="ARBA00004123"/>
    </source>
</evidence>
<evidence type="ECO:0000259" key="14">
    <source>
        <dbReference type="PROSITE" id="PS52002"/>
    </source>
</evidence>
<dbReference type="GO" id="GO:0046540">
    <property type="term" value="C:U4/U6 x U5 tri-snRNP complex"/>
    <property type="evidence" value="ECO:0007669"/>
    <property type="project" value="TreeGrafter"/>
</dbReference>
<dbReference type="PROSITE" id="PS52002">
    <property type="entry name" value="SM"/>
    <property type="match status" value="1"/>
</dbReference>
<evidence type="ECO:0000256" key="13">
    <source>
        <dbReference type="PIRNR" id="PIRNR006609"/>
    </source>
</evidence>
<keyword evidence="11 13" id="KW-0539">Nucleus</keyword>
<keyword evidence="10 13" id="KW-0508">mRNA splicing</keyword>
<sequence>MIFRDMSRRQNPTDFLQNIIGKPVLVKLNTGIDYRGILSSLDGFMNIALEHTEEYEGGVLKKKYGDAFIRGNNVLYISAQKPGGVK</sequence>
<dbReference type="Gene3D" id="2.30.30.100">
    <property type="match status" value="1"/>
</dbReference>
<evidence type="ECO:0000256" key="4">
    <source>
        <dbReference type="ARBA" id="ARBA00022490"/>
    </source>
</evidence>
<keyword evidence="12 13" id="KW-0687">Ribonucleoprotein</keyword>
<keyword evidence="6 13" id="KW-0507">mRNA processing</keyword>
<dbReference type="PANTHER" id="PTHR11021:SF1">
    <property type="entry name" value="U6 SNRNA-ASSOCIATED SM-LIKE PROTEIN LSM6"/>
    <property type="match status" value="1"/>
</dbReference>
<dbReference type="CDD" id="cd01726">
    <property type="entry name" value="LSm6"/>
    <property type="match status" value="1"/>
</dbReference>
<dbReference type="FunFam" id="2.30.30.100:FF:000044">
    <property type="entry name" value="Probable U6 snRNA-associated Sm-like protein LSm6"/>
    <property type="match status" value="1"/>
</dbReference>
<evidence type="ECO:0000256" key="3">
    <source>
        <dbReference type="ARBA" id="ARBA00007927"/>
    </source>
</evidence>
<dbReference type="WBParaSite" id="PTRK_0001025500.1">
    <property type="protein sequence ID" value="PTRK_0001025500.1"/>
    <property type="gene ID" value="PTRK_0001025500"/>
</dbReference>
<keyword evidence="7" id="KW-0819">tRNA processing</keyword>
<dbReference type="InterPro" id="IPR047575">
    <property type="entry name" value="Sm"/>
</dbReference>
<dbReference type="GO" id="GO:0000932">
    <property type="term" value="C:P-body"/>
    <property type="evidence" value="ECO:0007669"/>
    <property type="project" value="TreeGrafter"/>
</dbReference>
<dbReference type="Proteomes" id="UP000038045">
    <property type="component" value="Unplaced"/>
</dbReference>
<dbReference type="GO" id="GO:0005732">
    <property type="term" value="C:sno(s)RNA-containing ribonucleoprotein complex"/>
    <property type="evidence" value="ECO:0007669"/>
    <property type="project" value="TreeGrafter"/>
</dbReference>
<keyword evidence="8 13" id="KW-0747">Spliceosome</keyword>
<dbReference type="GO" id="GO:0005688">
    <property type="term" value="C:U6 snRNP"/>
    <property type="evidence" value="ECO:0007669"/>
    <property type="project" value="TreeGrafter"/>
</dbReference>
<evidence type="ECO:0000313" key="15">
    <source>
        <dbReference type="Proteomes" id="UP000038045"/>
    </source>
</evidence>
<dbReference type="InterPro" id="IPR016487">
    <property type="entry name" value="Lsm6/sSmF"/>
</dbReference>
<dbReference type="GO" id="GO:0005681">
    <property type="term" value="C:spliceosomal complex"/>
    <property type="evidence" value="ECO:0007669"/>
    <property type="project" value="UniProtKB-KW"/>
</dbReference>
<dbReference type="SMART" id="SM00651">
    <property type="entry name" value="Sm"/>
    <property type="match status" value="1"/>
</dbReference>
<dbReference type="PIRSF" id="PIRSF006609">
    <property type="entry name" value="snRNP_SmF"/>
    <property type="match status" value="1"/>
</dbReference>
<reference evidence="16" key="1">
    <citation type="submission" date="2017-02" db="UniProtKB">
        <authorList>
            <consortium name="WormBaseParasite"/>
        </authorList>
    </citation>
    <scope>IDENTIFICATION</scope>
</reference>
<dbReference type="InterPro" id="IPR010920">
    <property type="entry name" value="LSM_dom_sf"/>
</dbReference>
<evidence type="ECO:0000256" key="10">
    <source>
        <dbReference type="ARBA" id="ARBA00023187"/>
    </source>
</evidence>
<keyword evidence="15" id="KW-1185">Reference proteome</keyword>
<dbReference type="InterPro" id="IPR001163">
    <property type="entry name" value="Sm_dom_euk/arc"/>
</dbReference>
<evidence type="ECO:0000256" key="6">
    <source>
        <dbReference type="ARBA" id="ARBA00022664"/>
    </source>
</evidence>
<evidence type="ECO:0000256" key="9">
    <source>
        <dbReference type="ARBA" id="ARBA00022884"/>
    </source>
</evidence>
<protein>
    <submittedName>
        <fullName evidence="16">Sm domain-containing protein</fullName>
    </submittedName>
</protein>
<evidence type="ECO:0000256" key="5">
    <source>
        <dbReference type="ARBA" id="ARBA00022552"/>
    </source>
</evidence>
<keyword evidence="5" id="KW-0698">rRNA processing</keyword>
<organism evidence="15 16">
    <name type="scientific">Parastrongyloides trichosuri</name>
    <name type="common">Possum-specific nematode worm</name>
    <dbReference type="NCBI Taxonomy" id="131310"/>
    <lineage>
        <taxon>Eukaryota</taxon>
        <taxon>Metazoa</taxon>
        <taxon>Ecdysozoa</taxon>
        <taxon>Nematoda</taxon>
        <taxon>Chromadorea</taxon>
        <taxon>Rhabditida</taxon>
        <taxon>Tylenchina</taxon>
        <taxon>Panagrolaimomorpha</taxon>
        <taxon>Strongyloidoidea</taxon>
        <taxon>Strongyloididae</taxon>
        <taxon>Parastrongyloides</taxon>
    </lineage>
</organism>
<comment type="subcellular location">
    <subcellularLocation>
        <location evidence="2">Cytoplasm</location>
    </subcellularLocation>
    <subcellularLocation>
        <location evidence="1 13">Nucleus</location>
    </subcellularLocation>
</comment>
<comment type="similarity">
    <text evidence="3 13">Belongs to the snRNP Sm proteins family. SmF/LSm6 subfamily.</text>
</comment>
<dbReference type="GO" id="GO:0003723">
    <property type="term" value="F:RNA binding"/>
    <property type="evidence" value="ECO:0007669"/>
    <property type="project" value="UniProtKB-UniRule"/>
</dbReference>
<dbReference type="SUPFAM" id="SSF50182">
    <property type="entry name" value="Sm-like ribonucleoproteins"/>
    <property type="match status" value="1"/>
</dbReference>
<keyword evidence="9 13" id="KW-0694">RNA-binding</keyword>